<feature type="transmembrane region" description="Helical" evidence="7">
    <location>
        <begin position="111"/>
        <end position="129"/>
    </location>
</feature>
<keyword evidence="5 7" id="KW-1133">Transmembrane helix</keyword>
<feature type="transmembrane region" description="Helical" evidence="7">
    <location>
        <begin position="150"/>
        <end position="168"/>
    </location>
</feature>
<evidence type="ECO:0000256" key="4">
    <source>
        <dbReference type="ARBA" id="ARBA00022692"/>
    </source>
</evidence>
<feature type="transmembrane region" description="Helical" evidence="7">
    <location>
        <begin position="73"/>
        <end position="99"/>
    </location>
</feature>
<dbReference type="Gene3D" id="1.10.1760.20">
    <property type="match status" value="1"/>
</dbReference>
<evidence type="ECO:0000256" key="2">
    <source>
        <dbReference type="ARBA" id="ARBA00022448"/>
    </source>
</evidence>
<dbReference type="Pfam" id="PF01891">
    <property type="entry name" value="CbiM"/>
    <property type="match status" value="1"/>
</dbReference>
<keyword evidence="6 7" id="KW-0472">Membrane</keyword>
<evidence type="ECO:0000313" key="8">
    <source>
        <dbReference type="EMBL" id="TDO96350.1"/>
    </source>
</evidence>
<dbReference type="GO" id="GO:0000041">
    <property type="term" value="P:transition metal ion transport"/>
    <property type="evidence" value="ECO:0007669"/>
    <property type="project" value="InterPro"/>
</dbReference>
<keyword evidence="3" id="KW-1003">Cell membrane</keyword>
<evidence type="ECO:0000256" key="7">
    <source>
        <dbReference type="SAM" id="Phobius"/>
    </source>
</evidence>
<feature type="transmembrane region" description="Helical" evidence="7">
    <location>
        <begin position="12"/>
        <end position="28"/>
    </location>
</feature>
<dbReference type="OrthoDB" id="4710659at2"/>
<feature type="transmembrane region" description="Helical" evidence="7">
    <location>
        <begin position="40"/>
        <end position="61"/>
    </location>
</feature>
<feature type="transmembrane region" description="Helical" evidence="7">
    <location>
        <begin position="180"/>
        <end position="205"/>
    </location>
</feature>
<dbReference type="RefSeq" id="WP_133504645.1">
    <property type="nucleotide sequence ID" value="NZ_SNXC01000014.1"/>
</dbReference>
<comment type="caution">
    <text evidence="8">The sequence shown here is derived from an EMBL/GenBank/DDBJ whole genome shotgun (WGS) entry which is preliminary data.</text>
</comment>
<gene>
    <name evidence="8" type="ORF">DFP79_2923</name>
</gene>
<dbReference type="AlphaFoldDB" id="A0A4R6M6Y1"/>
<evidence type="ECO:0000313" key="9">
    <source>
        <dbReference type="Proteomes" id="UP000294656"/>
    </source>
</evidence>
<protein>
    <submittedName>
        <fullName evidence="8">Cobalt uptake protein with substrate-specific transmembrane region</fullName>
    </submittedName>
</protein>
<name>A0A4R6M6Y1_9GAMM</name>
<organism evidence="8 9">
    <name type="scientific">Marinomonas balearica</name>
    <dbReference type="NCBI Taxonomy" id="491947"/>
    <lineage>
        <taxon>Bacteria</taxon>
        <taxon>Pseudomonadati</taxon>
        <taxon>Pseudomonadota</taxon>
        <taxon>Gammaproteobacteria</taxon>
        <taxon>Oceanospirillales</taxon>
        <taxon>Oceanospirillaceae</taxon>
        <taxon>Marinomonas</taxon>
    </lineage>
</organism>
<comment type="subcellular location">
    <subcellularLocation>
        <location evidence="1">Cell membrane</location>
        <topology evidence="1">Multi-pass membrane protein</topology>
    </subcellularLocation>
</comment>
<evidence type="ECO:0000256" key="1">
    <source>
        <dbReference type="ARBA" id="ARBA00004651"/>
    </source>
</evidence>
<keyword evidence="2" id="KW-0813">Transport</keyword>
<dbReference type="InterPro" id="IPR002751">
    <property type="entry name" value="CbiM/NikMN"/>
</dbReference>
<evidence type="ECO:0000256" key="3">
    <source>
        <dbReference type="ARBA" id="ARBA00022475"/>
    </source>
</evidence>
<dbReference type="Proteomes" id="UP000294656">
    <property type="component" value="Unassembled WGS sequence"/>
</dbReference>
<sequence length="224" mass="23952">MHIEPGLVNEAKIILSYATAVGALAYLGKDTWDAVKERGLMSVAARSMLSVLLVFCFFEILPHQAVGVSEVHFILGSTLFLILGSAPAAIGLAGGLLVQGMFFAQIDLPQYGMNVTTLLVPLFVMGVIANKVIGRGTAYIEIKYTQALRLSLTYQGGIVAWVAFWAFYGQGFGAENVSSVASFSVAYLSVVLIEPVFDVAILGVAKLAANFKHSALLETRLFNA</sequence>
<reference evidence="8 9" key="1">
    <citation type="submission" date="2019-03" db="EMBL/GenBank/DDBJ databases">
        <title>Genomic Encyclopedia of Type Strains, Phase III (KMG-III): the genomes of soil and plant-associated and newly described type strains.</title>
        <authorList>
            <person name="Whitman W."/>
        </authorList>
    </citation>
    <scope>NUCLEOTIDE SEQUENCE [LARGE SCALE GENOMIC DNA]</scope>
    <source>
        <strain evidence="8 9">CECT 7378</strain>
    </source>
</reference>
<keyword evidence="4 7" id="KW-0812">Transmembrane</keyword>
<keyword evidence="9" id="KW-1185">Reference proteome</keyword>
<proteinExistence type="predicted"/>
<evidence type="ECO:0000256" key="6">
    <source>
        <dbReference type="ARBA" id="ARBA00023136"/>
    </source>
</evidence>
<dbReference type="EMBL" id="SNXC01000014">
    <property type="protein sequence ID" value="TDO96350.1"/>
    <property type="molecule type" value="Genomic_DNA"/>
</dbReference>
<dbReference type="GO" id="GO:0005886">
    <property type="term" value="C:plasma membrane"/>
    <property type="evidence" value="ECO:0007669"/>
    <property type="project" value="UniProtKB-SubCell"/>
</dbReference>
<evidence type="ECO:0000256" key="5">
    <source>
        <dbReference type="ARBA" id="ARBA00022989"/>
    </source>
</evidence>
<accession>A0A4R6M6Y1</accession>